<evidence type="ECO:0000256" key="1">
    <source>
        <dbReference type="ARBA" id="ARBA00004328"/>
    </source>
</evidence>
<dbReference type="EMBL" id="MN043729">
    <property type="protein sequence ID" value="QDP42878.1"/>
    <property type="molecule type" value="Genomic_DNA"/>
</dbReference>
<dbReference type="Pfam" id="PF12708">
    <property type="entry name" value="Pect-lyase_RHGA_epim"/>
    <property type="match status" value="1"/>
</dbReference>
<sequence>MVVSKNFGSVSVQEFGAKGDGTTDDTQAFIKTVNYVRDLIISTNFKKAPTVVIPGGIYLLSSKVTISPFVHLETEGFVLINSTLTSGTLFHFTPQAGDPTFLSLMAKQQYMRSPLINASRGGLLIHSNVTRATNTATALELGSTTDMGASLPLSRYTVTDVAIEGFDVAMQMNTYNHYIGTFFNLHLEGNNTLVKFGKTIGNVVNSGENFNFHGGTFAAAKIAFDWFVDGMDCNFYGCSFDFVDTVFNLQRGWKRIFVSGGHIEGIKGGAATEGIVVAQELGTPGAIAQVILQSPIVYCNNPILFRGSFQLTCDNVRWERVTQDFANMYVCDDNVIVSEKQRIVQGMDFALSSRLNVLQNSKFQKSDTTAGDAVAPFTDYTVTSSGFTAPVVTTSIPADTRFTKALKSTATAATGTWMQFVTDAYTVKPGEKLQVAANIYMTAASFRNIEFKFAFYDKSGTNISSTNNYGNKTGAAASKWQTIFGAIATVPAGADTVKVYCTVSQLITDEVFYLSELFLGRS</sequence>
<comment type="subcellular location">
    <subcellularLocation>
        <location evidence="1">Virion</location>
    </subcellularLocation>
</comment>
<dbReference type="InterPro" id="IPR024535">
    <property type="entry name" value="RHGA/B-epi-like_pectate_lyase"/>
</dbReference>
<feature type="domain" description="Rhamnogalacturonase A/B/Epimerase-like pectate lyase" evidence="3">
    <location>
        <begin position="10"/>
        <end position="238"/>
    </location>
</feature>
<dbReference type="GO" id="GO:0016829">
    <property type="term" value="F:lyase activity"/>
    <property type="evidence" value="ECO:0007669"/>
    <property type="project" value="UniProtKB-KW"/>
</dbReference>
<evidence type="ECO:0000313" key="4">
    <source>
        <dbReference type="EMBL" id="QDP42878.1"/>
    </source>
</evidence>
<dbReference type="GO" id="GO:0051701">
    <property type="term" value="P:biological process involved in interaction with host"/>
    <property type="evidence" value="ECO:0007669"/>
    <property type="project" value="UniProtKB-ARBA"/>
</dbReference>
<organism evidence="4 5">
    <name type="scientific">Bacillus phage vB_BmeM-Goe8</name>
    <dbReference type="NCBI Taxonomy" id="2593638"/>
    <lineage>
        <taxon>Viruses</taxon>
        <taxon>Duplodnaviria</taxon>
        <taxon>Heunggongvirae</taxon>
        <taxon>Uroviricota</taxon>
        <taxon>Caudoviricetes</taxon>
        <taxon>Herelleviridae</taxon>
        <taxon>Bastillevirinae</taxon>
        <taxon>Goettingenvirus</taxon>
        <taxon>Goettingenvirus goe8</taxon>
    </lineage>
</organism>
<keyword evidence="2" id="KW-0946">Virion</keyword>
<dbReference type="SUPFAM" id="SSF51126">
    <property type="entry name" value="Pectin lyase-like"/>
    <property type="match status" value="1"/>
</dbReference>
<evidence type="ECO:0000259" key="3">
    <source>
        <dbReference type="Pfam" id="PF12708"/>
    </source>
</evidence>
<gene>
    <name evidence="4" type="ORF">Goe8_c01050</name>
</gene>
<name>A0A516KMQ3_9CAUD</name>
<protein>
    <submittedName>
        <fullName evidence="4">Putative pectate lyase protein</fullName>
    </submittedName>
</protein>
<evidence type="ECO:0000313" key="5">
    <source>
        <dbReference type="Proteomes" id="UP000317800"/>
    </source>
</evidence>
<dbReference type="Proteomes" id="UP000317800">
    <property type="component" value="Segment"/>
</dbReference>
<reference evidence="4 5" key="1">
    <citation type="submission" date="2019-06" db="EMBL/GenBank/DDBJ databases">
        <authorList>
            <person name="Hertel R."/>
        </authorList>
    </citation>
    <scope>NUCLEOTIDE SEQUENCE [LARGE SCALE GENOMIC DNA]</scope>
</reference>
<keyword evidence="5" id="KW-1185">Reference proteome</keyword>
<dbReference type="GO" id="GO:0019058">
    <property type="term" value="P:viral life cycle"/>
    <property type="evidence" value="ECO:0007669"/>
    <property type="project" value="UniProtKB-ARBA"/>
</dbReference>
<keyword evidence="4" id="KW-0456">Lyase</keyword>
<dbReference type="InterPro" id="IPR012334">
    <property type="entry name" value="Pectin_lyas_fold"/>
</dbReference>
<dbReference type="InterPro" id="IPR011050">
    <property type="entry name" value="Pectin_lyase_fold/virulence"/>
</dbReference>
<proteinExistence type="predicted"/>
<evidence type="ECO:0000256" key="2">
    <source>
        <dbReference type="ARBA" id="ARBA00022844"/>
    </source>
</evidence>
<accession>A0A516KMQ3</accession>
<dbReference type="Gene3D" id="2.160.20.10">
    <property type="entry name" value="Single-stranded right-handed beta-helix, Pectin lyase-like"/>
    <property type="match status" value="1"/>
</dbReference>
<dbReference type="GO" id="GO:0044423">
    <property type="term" value="C:virion component"/>
    <property type="evidence" value="ECO:0007669"/>
    <property type="project" value="UniProtKB-KW"/>
</dbReference>